<reference evidence="8" key="1">
    <citation type="journal article" date="2022" name="Cell">
        <title>Design, construction, and in vivo augmentation of a complex gut microbiome.</title>
        <authorList>
            <person name="Cheng A.G."/>
            <person name="Ho P.Y."/>
            <person name="Aranda-Diaz A."/>
            <person name="Jain S."/>
            <person name="Yu F.B."/>
            <person name="Meng X."/>
            <person name="Wang M."/>
            <person name="Iakiviak M."/>
            <person name="Nagashima K."/>
            <person name="Zhao A."/>
            <person name="Murugkar P."/>
            <person name="Patil A."/>
            <person name="Atabakhsh K."/>
            <person name="Weakley A."/>
            <person name="Yan J."/>
            <person name="Brumbaugh A.R."/>
            <person name="Higginbottom S."/>
            <person name="Dimas A."/>
            <person name="Shiver A.L."/>
            <person name="Deutschbauer A."/>
            <person name="Neff N."/>
            <person name="Sonnenburg J.L."/>
            <person name="Huang K.C."/>
            <person name="Fischbach M.A."/>
        </authorList>
    </citation>
    <scope>NUCLEOTIDE SEQUENCE</scope>
    <source>
        <strain evidence="8">DSM 19829</strain>
    </source>
</reference>
<evidence type="ECO:0000256" key="2">
    <source>
        <dbReference type="ARBA" id="ARBA00022475"/>
    </source>
</evidence>
<feature type="transmembrane region" description="Helical" evidence="6">
    <location>
        <begin position="234"/>
        <end position="256"/>
    </location>
</feature>
<evidence type="ECO:0000256" key="3">
    <source>
        <dbReference type="ARBA" id="ARBA00022692"/>
    </source>
</evidence>
<feature type="transmembrane region" description="Helical" evidence="6">
    <location>
        <begin position="59"/>
        <end position="82"/>
    </location>
</feature>
<evidence type="ECO:0000313" key="8">
    <source>
        <dbReference type="EMBL" id="UWP60661.1"/>
    </source>
</evidence>
<feature type="domain" description="ABC3 transporter permease C-terminal" evidence="7">
    <location>
        <begin position="61"/>
        <end position="176"/>
    </location>
</feature>
<organism evidence="8 9">
    <name type="scientific">Ruminococcus gauvreauii</name>
    <dbReference type="NCBI Taxonomy" id="438033"/>
    <lineage>
        <taxon>Bacteria</taxon>
        <taxon>Bacillati</taxon>
        <taxon>Bacillota</taxon>
        <taxon>Clostridia</taxon>
        <taxon>Eubacteriales</taxon>
        <taxon>Oscillospiraceae</taxon>
        <taxon>Ruminococcus</taxon>
    </lineage>
</organism>
<evidence type="ECO:0000259" key="7">
    <source>
        <dbReference type="Pfam" id="PF02687"/>
    </source>
</evidence>
<sequence>MKTLTQINQALRRHHKKHYRLLFFCCFFSVLLITAYVTMMRSPTVLTILPEGGDSRKQVMAVFILAAVGCGVFVTYTAALFFKDKAKDTGIFLALGASASQLHRQLFKELMQIAVGACLLGAALGTPLAFGIWKLFGTLLVNSPEMDFVFSAQAYLFAGVFLLYVIAALFFMSIRFIRQTNIIDIVNAQRRSEPVHDVRPWYGIVGILLMAVGGFGGYILPSFCITVLHWYPPAWINIAYLPLFAGLYMLLLYTVIHGWRHGKNRYKDIITRSMMKFQGRQTVNNMLIITVLLAGAYFASFYAPMLTTGSRMSIDNRPYDYMFHYRQDQNMLTEADIRDMADIYNVDITDYTQVQTTNIATDGYEQIEHSNGTYDLKYLEINREGNFLSESDFTKITGTSIDVPRGKLRAVLAKDGSGSYMIPNDITKLTNPVTGLQMDIAFETYAYDDMLAANYYVLDDADYQKITEGSTPEWKEYLTVFNVKDVDASYAFARNLYEEIVRRFGPECEVADSYDRIIRQRAEENGETYDMDNYSLHYKDLYSSEFKIYWKYTPMFRIMDLNDFNTTFAVFLMLFVFISVICFAAVFVIAYTRCMTVAYINRQVYDDLKHLGADQNYLYASVRSQIGKVFKTPVIVGTVLMYLLYFMIMYFNDDGLTPGELAGLRNCAVFVIIMTLVIWLFYRFTLRSVRKILDL</sequence>
<evidence type="ECO:0000256" key="1">
    <source>
        <dbReference type="ARBA" id="ARBA00004651"/>
    </source>
</evidence>
<name>A0ABY5VKB0_9FIRM</name>
<dbReference type="PANTHER" id="PTHR46795">
    <property type="entry name" value="ABC TRANSPORTER PERMEASE-RELATED-RELATED"/>
    <property type="match status" value="1"/>
</dbReference>
<evidence type="ECO:0000313" key="9">
    <source>
        <dbReference type="Proteomes" id="UP001060164"/>
    </source>
</evidence>
<dbReference type="Pfam" id="PF02687">
    <property type="entry name" value="FtsX"/>
    <property type="match status" value="1"/>
</dbReference>
<accession>A0ABY5VKB0</accession>
<feature type="transmembrane region" description="Helical" evidence="6">
    <location>
        <begin position="282"/>
        <end position="303"/>
    </location>
</feature>
<feature type="transmembrane region" description="Helical" evidence="6">
    <location>
        <begin position="201"/>
        <end position="228"/>
    </location>
</feature>
<proteinExistence type="predicted"/>
<feature type="transmembrane region" description="Helical" evidence="6">
    <location>
        <begin position="21"/>
        <end position="39"/>
    </location>
</feature>
<gene>
    <name evidence="8" type="ORF">NQ502_06410</name>
</gene>
<dbReference type="EMBL" id="CP102290">
    <property type="protein sequence ID" value="UWP60661.1"/>
    <property type="molecule type" value="Genomic_DNA"/>
</dbReference>
<feature type="transmembrane region" description="Helical" evidence="6">
    <location>
        <begin position="633"/>
        <end position="651"/>
    </location>
</feature>
<keyword evidence="9" id="KW-1185">Reference proteome</keyword>
<evidence type="ECO:0000256" key="4">
    <source>
        <dbReference type="ARBA" id="ARBA00022989"/>
    </source>
</evidence>
<keyword evidence="5 6" id="KW-0472">Membrane</keyword>
<protein>
    <submittedName>
        <fullName evidence="8">ABC transporter permease</fullName>
    </submittedName>
</protein>
<dbReference type="InterPro" id="IPR052536">
    <property type="entry name" value="ABC-4_Integral_Memb_Prot"/>
</dbReference>
<feature type="transmembrane region" description="Helical" evidence="6">
    <location>
        <begin position="663"/>
        <end position="682"/>
    </location>
</feature>
<feature type="transmembrane region" description="Helical" evidence="6">
    <location>
        <begin position="110"/>
        <end position="133"/>
    </location>
</feature>
<evidence type="ECO:0000256" key="6">
    <source>
        <dbReference type="SAM" id="Phobius"/>
    </source>
</evidence>
<keyword evidence="3 6" id="KW-0812">Transmembrane</keyword>
<dbReference type="InterPro" id="IPR003838">
    <property type="entry name" value="ABC3_permease_C"/>
</dbReference>
<feature type="transmembrane region" description="Helical" evidence="6">
    <location>
        <begin position="568"/>
        <end position="592"/>
    </location>
</feature>
<feature type="transmembrane region" description="Helical" evidence="6">
    <location>
        <begin position="153"/>
        <end position="172"/>
    </location>
</feature>
<dbReference type="RefSeq" id="WP_028530420.1">
    <property type="nucleotide sequence ID" value="NZ_CABLBR010000002.1"/>
</dbReference>
<comment type="subcellular location">
    <subcellularLocation>
        <location evidence="1">Cell membrane</location>
        <topology evidence="1">Multi-pass membrane protein</topology>
    </subcellularLocation>
</comment>
<keyword evidence="2" id="KW-1003">Cell membrane</keyword>
<evidence type="ECO:0000256" key="5">
    <source>
        <dbReference type="ARBA" id="ARBA00023136"/>
    </source>
</evidence>
<dbReference type="Proteomes" id="UP001060164">
    <property type="component" value="Chromosome"/>
</dbReference>
<dbReference type="PANTHER" id="PTHR46795:SF3">
    <property type="entry name" value="ABC TRANSPORTER PERMEASE"/>
    <property type="match status" value="1"/>
</dbReference>
<keyword evidence="4 6" id="KW-1133">Transmembrane helix</keyword>